<dbReference type="AlphaFoldDB" id="A0A931GN14"/>
<keyword evidence="3" id="KW-1185">Reference proteome</keyword>
<dbReference type="SMART" id="SM01236">
    <property type="entry name" value="Haem_oxygenase_2"/>
    <property type="match status" value="1"/>
</dbReference>
<feature type="compositionally biased region" description="Low complexity" evidence="1">
    <location>
        <begin position="11"/>
        <end position="25"/>
    </location>
</feature>
<dbReference type="Pfam" id="PF14518">
    <property type="entry name" value="Haem_oxygenas_2"/>
    <property type="match status" value="1"/>
</dbReference>
<accession>A0A931GN14</accession>
<dbReference type="RefSeq" id="WP_197015865.1">
    <property type="nucleotide sequence ID" value="NZ_BAABES010000003.1"/>
</dbReference>
<evidence type="ECO:0000313" key="2">
    <source>
        <dbReference type="EMBL" id="MBG6093858.1"/>
    </source>
</evidence>
<dbReference type="Gene3D" id="1.20.910.10">
    <property type="entry name" value="Heme oxygenase-like"/>
    <property type="match status" value="1"/>
</dbReference>
<feature type="region of interest" description="Disordered" evidence="1">
    <location>
        <begin position="1"/>
        <end position="25"/>
    </location>
</feature>
<reference evidence="2" key="1">
    <citation type="submission" date="2020-11" db="EMBL/GenBank/DDBJ databases">
        <title>Sequencing the genomes of 1000 actinobacteria strains.</title>
        <authorList>
            <person name="Klenk H.-P."/>
        </authorList>
    </citation>
    <scope>NUCLEOTIDE SEQUENCE</scope>
    <source>
        <strain evidence="2">DSM 43175</strain>
    </source>
</reference>
<name>A0A931GN14_9ACTN</name>
<feature type="compositionally biased region" description="Polar residues" evidence="1">
    <location>
        <begin position="1"/>
        <end position="10"/>
    </location>
</feature>
<comment type="caution">
    <text evidence="2">The sequence shown here is derived from an EMBL/GenBank/DDBJ whole genome shotgun (WGS) entry which is preliminary data.</text>
</comment>
<gene>
    <name evidence="2" type="ORF">IW256_007971</name>
</gene>
<protein>
    <recommendedName>
        <fullName evidence="4">Heme oxygenase-like protein</fullName>
    </recommendedName>
</protein>
<sequence>MIRNVITPTTANASHGANAPHAAGAAGAGATAAEAAAEAAIPSLPEPRGPVSEAVVALLAGDASSGTGQPAEASAAARRADPFGDDLHLALHACYELHYQGFRDVDPGWEWDPSLLALRAELERAFLAALRAETPGGDDVQGVLEELLVEPVNATGISHHLRRNGEMWQLREYVAHRSVYHLKEADPHAWAIPRLRGRAKAALVAVEFDEFGGGRPERMHARLFADLMEEVGLDSSYGAYFGAAPAPMLAITNMMSLFGLHRALRGALVGHFAAAEITTAPGAERFARALRRLGVGERGVRFFTEHVEADAVHEQVLRRDVVGGLLAGEPRLAPDVVLGVQATGLLEERFEAHVLDRWRAPVPRTSLRRPLPRPA</sequence>
<dbReference type="SUPFAM" id="SSF48613">
    <property type="entry name" value="Heme oxygenase-like"/>
    <property type="match status" value="1"/>
</dbReference>
<dbReference type="Proteomes" id="UP000614047">
    <property type="component" value="Unassembled WGS sequence"/>
</dbReference>
<organism evidence="2 3">
    <name type="scientific">Actinomadura viridis</name>
    <dbReference type="NCBI Taxonomy" id="58110"/>
    <lineage>
        <taxon>Bacteria</taxon>
        <taxon>Bacillati</taxon>
        <taxon>Actinomycetota</taxon>
        <taxon>Actinomycetes</taxon>
        <taxon>Streptosporangiales</taxon>
        <taxon>Thermomonosporaceae</taxon>
        <taxon>Actinomadura</taxon>
    </lineage>
</organism>
<evidence type="ECO:0000313" key="3">
    <source>
        <dbReference type="Proteomes" id="UP000614047"/>
    </source>
</evidence>
<proteinExistence type="predicted"/>
<evidence type="ECO:0000256" key="1">
    <source>
        <dbReference type="SAM" id="MobiDB-lite"/>
    </source>
</evidence>
<dbReference type="InterPro" id="IPR016084">
    <property type="entry name" value="Haem_Oase-like_multi-hlx"/>
</dbReference>
<evidence type="ECO:0008006" key="4">
    <source>
        <dbReference type="Google" id="ProtNLM"/>
    </source>
</evidence>
<dbReference type="EMBL" id="JADOUA010000001">
    <property type="protein sequence ID" value="MBG6093858.1"/>
    <property type="molecule type" value="Genomic_DNA"/>
</dbReference>